<keyword evidence="2" id="KW-1185">Reference proteome</keyword>
<accession>A0A8C3BDH6</accession>
<evidence type="ECO:0000313" key="1">
    <source>
        <dbReference type="Ensembl" id="ENSCMMP00000004689.1"/>
    </source>
</evidence>
<protein>
    <submittedName>
        <fullName evidence="1">Uncharacterized protein</fullName>
    </submittedName>
</protein>
<reference evidence="1" key="3">
    <citation type="submission" date="2025-09" db="UniProtKB">
        <authorList>
            <consortium name="Ensembl"/>
        </authorList>
    </citation>
    <scope>IDENTIFICATION</scope>
</reference>
<dbReference type="AlphaFoldDB" id="A0A8C3BDH6"/>
<organism evidence="1 2">
    <name type="scientific">Cairina moschata</name>
    <name type="common">Muscovy duck</name>
    <dbReference type="NCBI Taxonomy" id="8855"/>
    <lineage>
        <taxon>Eukaryota</taxon>
        <taxon>Metazoa</taxon>
        <taxon>Chordata</taxon>
        <taxon>Craniata</taxon>
        <taxon>Vertebrata</taxon>
        <taxon>Euteleostomi</taxon>
        <taxon>Archelosauria</taxon>
        <taxon>Archosauria</taxon>
        <taxon>Dinosauria</taxon>
        <taxon>Saurischia</taxon>
        <taxon>Theropoda</taxon>
        <taxon>Coelurosauria</taxon>
        <taxon>Aves</taxon>
        <taxon>Neognathae</taxon>
        <taxon>Galloanserae</taxon>
        <taxon>Anseriformes</taxon>
        <taxon>Anatidae</taxon>
        <taxon>Anatinae</taxon>
        <taxon>Cairina</taxon>
    </lineage>
</organism>
<name>A0A8C3BDH6_CAIMO</name>
<reference evidence="1" key="1">
    <citation type="submission" date="2018-09" db="EMBL/GenBank/DDBJ databases">
        <title>Common duck and Muscovy duck high density SNP chip.</title>
        <authorList>
            <person name="Vignal A."/>
            <person name="Thebault N."/>
            <person name="Warren W.C."/>
        </authorList>
    </citation>
    <scope>NUCLEOTIDE SEQUENCE [LARGE SCALE GENOMIC DNA]</scope>
</reference>
<sequence>QNNFTIWIISSNVWECSQAFCRLQCKTSIHFVSSLPDGLRDSSGLMQRGSTVPRLQSFIAQREAEACAETWQKPCDKQVTEQGKSPLRSPKEHLKLLITSCLHRGSKD</sequence>
<dbReference type="Proteomes" id="UP000694556">
    <property type="component" value="Chromosome 2"/>
</dbReference>
<reference evidence="1" key="2">
    <citation type="submission" date="2025-08" db="UniProtKB">
        <authorList>
            <consortium name="Ensembl"/>
        </authorList>
    </citation>
    <scope>IDENTIFICATION</scope>
</reference>
<proteinExistence type="predicted"/>
<dbReference type="Ensembl" id="ENSCMMT00000005225.1">
    <property type="protein sequence ID" value="ENSCMMP00000004689.1"/>
    <property type="gene ID" value="ENSCMMG00000002933.1"/>
</dbReference>
<evidence type="ECO:0000313" key="2">
    <source>
        <dbReference type="Proteomes" id="UP000694556"/>
    </source>
</evidence>